<feature type="signal peptide" evidence="1">
    <location>
        <begin position="1"/>
        <end position="21"/>
    </location>
</feature>
<reference evidence="2 3" key="1">
    <citation type="submission" date="2019-05" db="EMBL/GenBank/DDBJ databases">
        <authorList>
            <person name="Qu J.-H."/>
        </authorList>
    </citation>
    <scope>NUCLEOTIDE SEQUENCE [LARGE SCALE GENOMIC DNA]</scope>
    <source>
        <strain evidence="2 3">Z12</strain>
    </source>
</reference>
<comment type="caution">
    <text evidence="2">The sequence shown here is derived from an EMBL/GenBank/DDBJ whole genome shotgun (WGS) entry which is preliminary data.</text>
</comment>
<dbReference type="OrthoDB" id="949623at2"/>
<evidence type="ECO:0000313" key="3">
    <source>
        <dbReference type="Proteomes" id="UP000309788"/>
    </source>
</evidence>
<gene>
    <name evidence="2" type="ORF">FEM55_13205</name>
</gene>
<proteinExistence type="predicted"/>
<dbReference type="AlphaFoldDB" id="A0A5R9KA75"/>
<keyword evidence="1" id="KW-0732">Signal</keyword>
<accession>A0A5R9KA75</accession>
<protein>
    <recommendedName>
        <fullName evidence="4">Porin family protein</fullName>
    </recommendedName>
</protein>
<dbReference type="RefSeq" id="WP_138281842.1">
    <property type="nucleotide sequence ID" value="NZ_BMGE01000003.1"/>
</dbReference>
<evidence type="ECO:0008006" key="4">
    <source>
        <dbReference type="Google" id="ProtNLM"/>
    </source>
</evidence>
<dbReference type="EMBL" id="VCEI01000025">
    <property type="protein sequence ID" value="TLU91733.1"/>
    <property type="molecule type" value="Genomic_DNA"/>
</dbReference>
<organism evidence="2 3">
    <name type="scientific">Dyadobacter sediminis</name>
    <dbReference type="NCBI Taxonomy" id="1493691"/>
    <lineage>
        <taxon>Bacteria</taxon>
        <taxon>Pseudomonadati</taxon>
        <taxon>Bacteroidota</taxon>
        <taxon>Cytophagia</taxon>
        <taxon>Cytophagales</taxon>
        <taxon>Spirosomataceae</taxon>
        <taxon>Dyadobacter</taxon>
    </lineage>
</organism>
<dbReference type="Proteomes" id="UP000309788">
    <property type="component" value="Unassembled WGS sequence"/>
</dbReference>
<name>A0A5R9KA75_9BACT</name>
<evidence type="ECO:0000256" key="1">
    <source>
        <dbReference type="SAM" id="SignalP"/>
    </source>
</evidence>
<evidence type="ECO:0000313" key="2">
    <source>
        <dbReference type="EMBL" id="TLU91733.1"/>
    </source>
</evidence>
<keyword evidence="3" id="KW-1185">Reference proteome</keyword>
<sequence length="226" mass="25409">MKKIFIFTLMLLFCTAGYIHAQFAGRKFISGAASVNFFNHNPDLTTSTNGYNYNINIHAGKFKSETRASGWNLSHSLIGGKSYMPNSEVMKTYKGINNLGFGIGRFWQYYKHFNNKLGVFAGPNIDLGYTFTKGPSPEYNTPNTTRGHTIALSAGLSAGMYYQLSEKWWITASLGFSNPVFVSYSAFESTQLRTDETILRNGFNYKLTPAISFPFVGLGFRYFLKE</sequence>
<feature type="chain" id="PRO_5024428863" description="Porin family protein" evidence="1">
    <location>
        <begin position="22"/>
        <end position="226"/>
    </location>
</feature>